<dbReference type="RefSeq" id="XP_033569137.1">
    <property type="nucleotide sequence ID" value="XM_033721439.1"/>
</dbReference>
<dbReference type="AlphaFoldDB" id="A0A6A6Y0X1"/>
<gene>
    <name evidence="2 4" type="ORF">BDZ99DRAFT_469194</name>
</gene>
<protein>
    <submittedName>
        <fullName evidence="2 4">Uncharacterized protein</fullName>
    </submittedName>
</protein>
<evidence type="ECO:0000313" key="4">
    <source>
        <dbReference type="RefSeq" id="XP_033569137.1"/>
    </source>
</evidence>
<evidence type="ECO:0000256" key="1">
    <source>
        <dbReference type="SAM" id="MobiDB-lite"/>
    </source>
</evidence>
<keyword evidence="3" id="KW-1185">Reference proteome</keyword>
<accession>A0A6A6Y0X1</accession>
<dbReference type="OrthoDB" id="10552499at2759"/>
<dbReference type="EMBL" id="MU003725">
    <property type="protein sequence ID" value="KAF2802173.1"/>
    <property type="molecule type" value="Genomic_DNA"/>
</dbReference>
<name>A0A6A6Y0X1_9PEZI</name>
<dbReference type="Proteomes" id="UP000504636">
    <property type="component" value="Unplaced"/>
</dbReference>
<feature type="region of interest" description="Disordered" evidence="1">
    <location>
        <begin position="37"/>
        <end position="86"/>
    </location>
</feature>
<sequence>MGYTYVPAYALQHSADPTISPIEYTHRTTEISYNIEHRTPSQTYRPLSSSNRHHQTTRYHNTRTVPAPPQPHSARQHHSSHSHTPNYDVVRVVPAPTERYTAVPAPSHLRSDTLGATKYTPIAHPVQARSDTRPRGTYVPAIAPRRDLSDVTVQHRHRDGDAGRYTQERRVVVQFDEPRQKERKVRVKWRGFW</sequence>
<feature type="compositionally biased region" description="Basic residues" evidence="1">
    <location>
        <begin position="51"/>
        <end position="61"/>
    </location>
</feature>
<dbReference type="GeneID" id="54462332"/>
<reference evidence="2 4" key="1">
    <citation type="journal article" date="2020" name="Stud. Mycol.">
        <title>101 Dothideomycetes genomes: a test case for predicting lifestyles and emergence of pathogens.</title>
        <authorList>
            <person name="Haridas S."/>
            <person name="Albert R."/>
            <person name="Binder M."/>
            <person name="Bloem J."/>
            <person name="Labutti K."/>
            <person name="Salamov A."/>
            <person name="Andreopoulos B."/>
            <person name="Baker S."/>
            <person name="Barry K."/>
            <person name="Bills G."/>
            <person name="Bluhm B."/>
            <person name="Cannon C."/>
            <person name="Castanera R."/>
            <person name="Culley D."/>
            <person name="Daum C."/>
            <person name="Ezra D."/>
            <person name="Gonzalez J."/>
            <person name="Henrissat B."/>
            <person name="Kuo A."/>
            <person name="Liang C."/>
            <person name="Lipzen A."/>
            <person name="Lutzoni F."/>
            <person name="Magnuson J."/>
            <person name="Mondo S."/>
            <person name="Nolan M."/>
            <person name="Ohm R."/>
            <person name="Pangilinan J."/>
            <person name="Park H.-J."/>
            <person name="Ramirez L."/>
            <person name="Alfaro M."/>
            <person name="Sun H."/>
            <person name="Tritt A."/>
            <person name="Yoshinaga Y."/>
            <person name="Zwiers L.-H."/>
            <person name="Turgeon B."/>
            <person name="Goodwin S."/>
            <person name="Spatafora J."/>
            <person name="Crous P."/>
            <person name="Grigoriev I."/>
        </authorList>
    </citation>
    <scope>NUCLEOTIDE SEQUENCE</scope>
    <source>
        <strain evidence="2 4">CBS 304.34</strain>
    </source>
</reference>
<evidence type="ECO:0000313" key="2">
    <source>
        <dbReference type="EMBL" id="KAF2802173.1"/>
    </source>
</evidence>
<reference evidence="4" key="2">
    <citation type="submission" date="2020-04" db="EMBL/GenBank/DDBJ databases">
        <authorList>
            <consortium name="NCBI Genome Project"/>
        </authorList>
    </citation>
    <scope>NUCLEOTIDE SEQUENCE</scope>
    <source>
        <strain evidence="4">CBS 304.34</strain>
    </source>
</reference>
<evidence type="ECO:0000313" key="3">
    <source>
        <dbReference type="Proteomes" id="UP000504636"/>
    </source>
</evidence>
<proteinExistence type="predicted"/>
<feature type="compositionally biased region" description="Polar residues" evidence="1">
    <location>
        <begin position="40"/>
        <end position="50"/>
    </location>
</feature>
<reference evidence="4" key="3">
    <citation type="submission" date="2025-04" db="UniProtKB">
        <authorList>
            <consortium name="RefSeq"/>
        </authorList>
    </citation>
    <scope>IDENTIFICATION</scope>
    <source>
        <strain evidence="4">CBS 304.34</strain>
    </source>
</reference>
<organism evidence="2">
    <name type="scientific">Mytilinidion resinicola</name>
    <dbReference type="NCBI Taxonomy" id="574789"/>
    <lineage>
        <taxon>Eukaryota</taxon>
        <taxon>Fungi</taxon>
        <taxon>Dikarya</taxon>
        <taxon>Ascomycota</taxon>
        <taxon>Pezizomycotina</taxon>
        <taxon>Dothideomycetes</taxon>
        <taxon>Pleosporomycetidae</taxon>
        <taxon>Mytilinidiales</taxon>
        <taxon>Mytilinidiaceae</taxon>
        <taxon>Mytilinidion</taxon>
    </lineage>
</organism>